<evidence type="ECO:0000313" key="1">
    <source>
        <dbReference type="EMBL" id="KWF33318.1"/>
    </source>
</evidence>
<dbReference type="RefSeq" id="WP_060240416.1">
    <property type="nucleotide sequence ID" value="NZ_LPJR01000019.1"/>
</dbReference>
<proteinExistence type="predicted"/>
<organism evidence="1 2">
    <name type="scientific">Burkholderia pseudomultivorans</name>
    <dbReference type="NCBI Taxonomy" id="1207504"/>
    <lineage>
        <taxon>Bacteria</taxon>
        <taxon>Pseudomonadati</taxon>
        <taxon>Pseudomonadota</taxon>
        <taxon>Betaproteobacteria</taxon>
        <taxon>Burkholderiales</taxon>
        <taxon>Burkholderiaceae</taxon>
        <taxon>Burkholderia</taxon>
        <taxon>Burkholderia cepacia complex</taxon>
    </lineage>
</organism>
<dbReference type="Pfam" id="PF17645">
    <property type="entry name" value="Amdase"/>
    <property type="match status" value="1"/>
</dbReference>
<dbReference type="PANTHER" id="PTHR40267">
    <property type="entry name" value="BLR3294 PROTEIN"/>
    <property type="match status" value="1"/>
</dbReference>
<sequence>MKKRTLLGMLTPSSNTSLEPLTSAMVSGLPGVSAHFARFPVTEISLTGAALGQFDDDKIIQAAMLLADAKVDVIAWNGTSSGWLGFEADERLCRRITEATGIPATTSVLALNEILKKSNAHEFGLVTPYLDDVQTKIVDNYRRSGFDCIAERHLNLKVNFSFSEVTGDEIGNMVREVAAAGPRAISIFCTNLNAANLVPALEEETGIPIYDTISTVVWKSLQLADYDTRQVKGWGRLFSEVI</sequence>
<protein>
    <submittedName>
        <fullName evidence="1">Asp/Glu/hydantoin racemase</fullName>
    </submittedName>
</protein>
<dbReference type="PIRSF" id="PIRSF015736">
    <property type="entry name" value="MI"/>
    <property type="match status" value="1"/>
</dbReference>
<dbReference type="Gene3D" id="3.40.50.12500">
    <property type="match status" value="1"/>
</dbReference>
<dbReference type="AlphaFoldDB" id="A0A132EJS9"/>
<dbReference type="OrthoDB" id="6836758at2"/>
<reference evidence="1 2" key="1">
    <citation type="submission" date="2015-11" db="EMBL/GenBank/DDBJ databases">
        <title>Expanding the genomic diversity of Burkholderia species for the development of highly accurate diagnostics.</title>
        <authorList>
            <person name="Sahl J."/>
            <person name="Keim P."/>
            <person name="Wagner D."/>
        </authorList>
    </citation>
    <scope>NUCLEOTIDE SEQUENCE [LARGE SCALE GENOMIC DNA]</scope>
    <source>
        <strain evidence="1 2">MSMB368WGS</strain>
    </source>
</reference>
<accession>A0A132EJS9</accession>
<evidence type="ECO:0000313" key="2">
    <source>
        <dbReference type="Proteomes" id="UP000062912"/>
    </source>
</evidence>
<gene>
    <name evidence="1" type="ORF">WT56_09325</name>
</gene>
<dbReference type="Proteomes" id="UP000062912">
    <property type="component" value="Unassembled WGS sequence"/>
</dbReference>
<name>A0A132EJS9_9BURK</name>
<dbReference type="InterPro" id="IPR053714">
    <property type="entry name" value="Iso_Racemase_Enz_sf"/>
</dbReference>
<dbReference type="EMBL" id="LPJR01000019">
    <property type="protein sequence ID" value="KWF33318.1"/>
    <property type="molecule type" value="Genomic_DNA"/>
</dbReference>
<dbReference type="PANTHER" id="PTHR40267:SF1">
    <property type="entry name" value="BLR3294 PROTEIN"/>
    <property type="match status" value="1"/>
</dbReference>
<comment type="caution">
    <text evidence="1">The sequence shown here is derived from an EMBL/GenBank/DDBJ whole genome shotgun (WGS) entry which is preliminary data.</text>
</comment>
<dbReference type="InterPro" id="IPR026286">
    <property type="entry name" value="MaiA/AMDase"/>
</dbReference>